<protein>
    <submittedName>
        <fullName evidence="2">Uncharacterized protein</fullName>
    </submittedName>
</protein>
<dbReference type="PROSITE" id="PS51257">
    <property type="entry name" value="PROKAR_LIPOPROTEIN"/>
    <property type="match status" value="1"/>
</dbReference>
<accession>A0A841HMD6</accession>
<dbReference type="Proteomes" id="UP000588068">
    <property type="component" value="Unassembled WGS sequence"/>
</dbReference>
<proteinExistence type="predicted"/>
<organism evidence="2 3">
    <name type="scientific">Povalibacter uvarum</name>
    <dbReference type="NCBI Taxonomy" id="732238"/>
    <lineage>
        <taxon>Bacteria</taxon>
        <taxon>Pseudomonadati</taxon>
        <taxon>Pseudomonadota</taxon>
        <taxon>Gammaproteobacteria</taxon>
        <taxon>Steroidobacterales</taxon>
        <taxon>Steroidobacteraceae</taxon>
        <taxon>Povalibacter</taxon>
    </lineage>
</organism>
<name>A0A841HMD6_9GAMM</name>
<feature type="compositionally biased region" description="Low complexity" evidence="1">
    <location>
        <begin position="30"/>
        <end position="40"/>
    </location>
</feature>
<evidence type="ECO:0000256" key="1">
    <source>
        <dbReference type="SAM" id="MobiDB-lite"/>
    </source>
</evidence>
<dbReference type="RefSeq" id="WP_184332455.1">
    <property type="nucleotide sequence ID" value="NZ_JACHHZ010000003.1"/>
</dbReference>
<evidence type="ECO:0000313" key="2">
    <source>
        <dbReference type="EMBL" id="MBB6093764.1"/>
    </source>
</evidence>
<evidence type="ECO:0000313" key="3">
    <source>
        <dbReference type="Proteomes" id="UP000588068"/>
    </source>
</evidence>
<keyword evidence="3" id="KW-1185">Reference proteome</keyword>
<dbReference type="Gene3D" id="2.60.120.380">
    <property type="match status" value="1"/>
</dbReference>
<comment type="caution">
    <text evidence="2">The sequence shown here is derived from an EMBL/GenBank/DDBJ whole genome shotgun (WGS) entry which is preliminary data.</text>
</comment>
<reference evidence="2 3" key="1">
    <citation type="submission" date="2020-08" db="EMBL/GenBank/DDBJ databases">
        <title>Genomic Encyclopedia of Type Strains, Phase IV (KMG-IV): sequencing the most valuable type-strain genomes for metagenomic binning, comparative biology and taxonomic classification.</title>
        <authorList>
            <person name="Goeker M."/>
        </authorList>
    </citation>
    <scope>NUCLEOTIDE SEQUENCE [LARGE SCALE GENOMIC DNA]</scope>
    <source>
        <strain evidence="2 3">DSM 26723</strain>
    </source>
</reference>
<gene>
    <name evidence="2" type="ORF">HNQ60_002645</name>
</gene>
<dbReference type="AlphaFoldDB" id="A0A841HMD6"/>
<dbReference type="EMBL" id="JACHHZ010000003">
    <property type="protein sequence ID" value="MBB6093764.1"/>
    <property type="molecule type" value="Genomic_DNA"/>
</dbReference>
<feature type="region of interest" description="Disordered" evidence="1">
    <location>
        <begin position="19"/>
        <end position="53"/>
    </location>
</feature>
<sequence>MNRRLFALALAGMTLTGCGKSDAPPPAAEPPATTAPAVNPASPPSSDPAASGPVLDTTAAQALLTPDETLQSIALADGNPATVSGEVVGYKTTAWAVMVGQGQTLSVTFKPASSNLYMNIQDTADTTGTAVHRGETDGPTASLVAARDSTYLIRPFQPRAMARREEKGTYSLEVSVR</sequence>